<name>A0AAV5K049_9ROSI</name>
<reference evidence="1 2" key="1">
    <citation type="journal article" date="2021" name="Commun. Biol.">
        <title>The genome of Shorea leprosula (Dipterocarpaceae) highlights the ecological relevance of drought in aseasonal tropical rainforests.</title>
        <authorList>
            <person name="Ng K.K.S."/>
            <person name="Kobayashi M.J."/>
            <person name="Fawcett J.A."/>
            <person name="Hatakeyama M."/>
            <person name="Paape T."/>
            <person name="Ng C.H."/>
            <person name="Ang C.C."/>
            <person name="Tnah L.H."/>
            <person name="Lee C.T."/>
            <person name="Nishiyama T."/>
            <person name="Sese J."/>
            <person name="O'Brien M.J."/>
            <person name="Copetti D."/>
            <person name="Mohd Noor M.I."/>
            <person name="Ong R.C."/>
            <person name="Putra M."/>
            <person name="Sireger I.Z."/>
            <person name="Indrioko S."/>
            <person name="Kosugi Y."/>
            <person name="Izuno A."/>
            <person name="Isagi Y."/>
            <person name="Lee S.L."/>
            <person name="Shimizu K.K."/>
        </authorList>
    </citation>
    <scope>NUCLEOTIDE SEQUENCE [LARGE SCALE GENOMIC DNA]</scope>
    <source>
        <strain evidence="1">214</strain>
    </source>
</reference>
<dbReference type="Proteomes" id="UP001054252">
    <property type="component" value="Unassembled WGS sequence"/>
</dbReference>
<dbReference type="PANTHER" id="PTHR47481:SF31">
    <property type="entry name" value="OS01G0873500 PROTEIN"/>
    <property type="match status" value="1"/>
</dbReference>
<comment type="caution">
    <text evidence="1">The sequence shown here is derived from an EMBL/GenBank/DDBJ whole genome shotgun (WGS) entry which is preliminary data.</text>
</comment>
<accession>A0AAV5K049</accession>
<sequence>MNNFSPLAKILDENRLKEPPIMLEPGVDDNAQEAYQLWFDHDSLAKCYILASLENRLQKQHEKMATVKDITASLKKMFGQQNSTRQFAMKRLMSTKMTEGTPVHDDVMTMIGFINKLDSLGSKMDNETKIDAILSSLPDSFNQFVLNFNMNMMVVTLYKLCNMLQRVEELIKKEKLVIMIIEKGKSLKPKYKNKKRNFGNNKGFKQIPKGTAKKVKRDKSEDACHFCGKKGHWK</sequence>
<proteinExistence type="predicted"/>
<keyword evidence="2" id="KW-1185">Reference proteome</keyword>
<evidence type="ECO:0000313" key="1">
    <source>
        <dbReference type="EMBL" id="GKV20304.1"/>
    </source>
</evidence>
<gene>
    <name evidence="1" type="ORF">SLEP1_g30453</name>
</gene>
<dbReference type="EMBL" id="BPVZ01000055">
    <property type="protein sequence ID" value="GKV20304.1"/>
    <property type="molecule type" value="Genomic_DNA"/>
</dbReference>
<protein>
    <submittedName>
        <fullName evidence="1">Uncharacterized protein</fullName>
    </submittedName>
</protein>
<dbReference type="PANTHER" id="PTHR47481">
    <property type="match status" value="1"/>
</dbReference>
<evidence type="ECO:0000313" key="2">
    <source>
        <dbReference type="Proteomes" id="UP001054252"/>
    </source>
</evidence>
<dbReference type="Pfam" id="PF14223">
    <property type="entry name" value="Retrotran_gag_2"/>
    <property type="match status" value="1"/>
</dbReference>
<dbReference type="AlphaFoldDB" id="A0AAV5K049"/>
<organism evidence="1 2">
    <name type="scientific">Rubroshorea leprosula</name>
    <dbReference type="NCBI Taxonomy" id="152421"/>
    <lineage>
        <taxon>Eukaryota</taxon>
        <taxon>Viridiplantae</taxon>
        <taxon>Streptophyta</taxon>
        <taxon>Embryophyta</taxon>
        <taxon>Tracheophyta</taxon>
        <taxon>Spermatophyta</taxon>
        <taxon>Magnoliopsida</taxon>
        <taxon>eudicotyledons</taxon>
        <taxon>Gunneridae</taxon>
        <taxon>Pentapetalae</taxon>
        <taxon>rosids</taxon>
        <taxon>malvids</taxon>
        <taxon>Malvales</taxon>
        <taxon>Dipterocarpaceae</taxon>
        <taxon>Rubroshorea</taxon>
    </lineage>
</organism>